<dbReference type="Gene3D" id="2.30.30.40">
    <property type="entry name" value="SH3 Domains"/>
    <property type="match status" value="1"/>
</dbReference>
<feature type="domain" description="HPt" evidence="16">
    <location>
        <begin position="1"/>
        <end position="101"/>
    </location>
</feature>
<dbReference type="AlphaFoldDB" id="A0A7D5NH85"/>
<accession>A0A7D5NH85</accession>
<evidence type="ECO:0000259" key="16">
    <source>
        <dbReference type="PROSITE" id="PS50894"/>
    </source>
</evidence>
<evidence type="ECO:0000256" key="7">
    <source>
        <dbReference type="ARBA" id="ARBA00022741"/>
    </source>
</evidence>
<feature type="modified residue" description="Phosphohistidine" evidence="12">
    <location>
        <position position="44"/>
    </location>
</feature>
<comment type="function">
    <text evidence="11">Involved in the transmission of sensory signals from the chemoreceptors to the flagellar motors. CheA is autophosphorylated; it can transfer its phosphate group to either CheB or CheY.</text>
</comment>
<dbReference type="SUPFAM" id="SSF47226">
    <property type="entry name" value="Histidine-containing phosphotransfer domain, HPT domain"/>
    <property type="match status" value="1"/>
</dbReference>
<dbReference type="SUPFAM" id="SSF50341">
    <property type="entry name" value="CheW-like"/>
    <property type="match status" value="1"/>
</dbReference>
<evidence type="ECO:0000256" key="2">
    <source>
        <dbReference type="ARBA" id="ARBA00012438"/>
    </source>
</evidence>
<evidence type="ECO:0000259" key="14">
    <source>
        <dbReference type="PROSITE" id="PS50109"/>
    </source>
</evidence>
<dbReference type="PANTHER" id="PTHR43395">
    <property type="entry name" value="SENSOR HISTIDINE KINASE CHEA"/>
    <property type="match status" value="1"/>
</dbReference>
<dbReference type="PANTHER" id="PTHR43395:SF10">
    <property type="entry name" value="CHEMOTAXIS PROTEIN CHEA"/>
    <property type="match status" value="1"/>
</dbReference>
<keyword evidence="7" id="KW-0547">Nucleotide-binding</keyword>
<dbReference type="InterPro" id="IPR004358">
    <property type="entry name" value="Sig_transdc_His_kin-like_C"/>
</dbReference>
<dbReference type="CDD" id="cd16916">
    <property type="entry name" value="HATPase_CheA-like"/>
    <property type="match status" value="1"/>
</dbReference>
<proteinExistence type="predicted"/>
<dbReference type="InterPro" id="IPR002545">
    <property type="entry name" value="CheW-lke_dom"/>
</dbReference>
<dbReference type="GO" id="GO:0006935">
    <property type="term" value="P:chemotaxis"/>
    <property type="evidence" value="ECO:0007669"/>
    <property type="project" value="UniProtKB-KW"/>
</dbReference>
<feature type="region of interest" description="Disordered" evidence="13">
    <location>
        <begin position="718"/>
        <end position="740"/>
    </location>
</feature>
<evidence type="ECO:0000256" key="12">
    <source>
        <dbReference type="PROSITE-ProRule" id="PRU00110"/>
    </source>
</evidence>
<evidence type="ECO:0000256" key="5">
    <source>
        <dbReference type="ARBA" id="ARBA00022553"/>
    </source>
</evidence>
<dbReference type="CDD" id="cd00088">
    <property type="entry name" value="HPT"/>
    <property type="match status" value="1"/>
</dbReference>
<protein>
    <recommendedName>
        <fullName evidence="3">Chemotaxis protein CheA</fullName>
        <ecNumber evidence="2">2.7.13.3</ecNumber>
    </recommendedName>
</protein>
<dbReference type="InterPro" id="IPR036641">
    <property type="entry name" value="HPT_dom_sf"/>
</dbReference>
<evidence type="ECO:0000256" key="8">
    <source>
        <dbReference type="ARBA" id="ARBA00022777"/>
    </source>
</evidence>
<dbReference type="Gene3D" id="1.10.287.560">
    <property type="entry name" value="Histidine kinase CheA-like, homodimeric domain"/>
    <property type="match status" value="1"/>
</dbReference>
<dbReference type="FunFam" id="3.30.565.10:FF:000016">
    <property type="entry name" value="Chemotaxis protein CheA, putative"/>
    <property type="match status" value="1"/>
</dbReference>
<evidence type="ECO:0000256" key="3">
    <source>
        <dbReference type="ARBA" id="ARBA00021495"/>
    </source>
</evidence>
<dbReference type="Proteomes" id="UP000509684">
    <property type="component" value="Chromosome"/>
</dbReference>
<dbReference type="EC" id="2.7.13.3" evidence="2"/>
<dbReference type="GO" id="GO:0005737">
    <property type="term" value="C:cytoplasm"/>
    <property type="evidence" value="ECO:0007669"/>
    <property type="project" value="InterPro"/>
</dbReference>
<dbReference type="SMART" id="SM01231">
    <property type="entry name" value="H-kinase_dim"/>
    <property type="match status" value="1"/>
</dbReference>
<dbReference type="PROSITE" id="PS50109">
    <property type="entry name" value="HIS_KIN"/>
    <property type="match status" value="1"/>
</dbReference>
<dbReference type="GO" id="GO:0005524">
    <property type="term" value="F:ATP binding"/>
    <property type="evidence" value="ECO:0007669"/>
    <property type="project" value="UniProtKB-KW"/>
</dbReference>
<comment type="catalytic activity">
    <reaction evidence="1">
        <text>ATP + protein L-histidine = ADP + protein N-phospho-L-histidine.</text>
        <dbReference type="EC" id="2.7.13.3"/>
    </reaction>
</comment>
<evidence type="ECO:0000313" key="18">
    <source>
        <dbReference type="Proteomes" id="UP000509684"/>
    </source>
</evidence>
<keyword evidence="4" id="KW-0145">Chemotaxis</keyword>
<dbReference type="InterPro" id="IPR036890">
    <property type="entry name" value="HATPase_C_sf"/>
</dbReference>
<evidence type="ECO:0000259" key="15">
    <source>
        <dbReference type="PROSITE" id="PS50851"/>
    </source>
</evidence>
<dbReference type="CDD" id="cd00731">
    <property type="entry name" value="CheA_reg"/>
    <property type="match status" value="1"/>
</dbReference>
<dbReference type="InterPro" id="IPR003594">
    <property type="entry name" value="HATPase_dom"/>
</dbReference>
<dbReference type="Pfam" id="PF02518">
    <property type="entry name" value="HATPase_c"/>
    <property type="match status" value="1"/>
</dbReference>
<dbReference type="KEGG" id="acog:HWD57_22090"/>
<feature type="domain" description="Histidine kinase" evidence="14">
    <location>
        <begin position="376"/>
        <end position="576"/>
    </location>
</feature>
<feature type="compositionally biased region" description="Low complexity" evidence="13">
    <location>
        <begin position="723"/>
        <end position="740"/>
    </location>
</feature>
<evidence type="ECO:0000256" key="13">
    <source>
        <dbReference type="SAM" id="MobiDB-lite"/>
    </source>
</evidence>
<evidence type="ECO:0000256" key="1">
    <source>
        <dbReference type="ARBA" id="ARBA00000085"/>
    </source>
</evidence>
<organism evidence="17 18">
    <name type="scientific">Candidatus Accumulibacter cognatus</name>
    <dbReference type="NCBI Taxonomy" id="2954383"/>
    <lineage>
        <taxon>Bacteria</taxon>
        <taxon>Pseudomonadati</taxon>
        <taxon>Pseudomonadota</taxon>
        <taxon>Betaproteobacteria</taxon>
        <taxon>Candidatus Accumulibacter</taxon>
    </lineage>
</organism>
<dbReference type="InterPro" id="IPR051315">
    <property type="entry name" value="Bact_Chemotaxis_CheA"/>
</dbReference>
<dbReference type="PROSITE" id="PS50894">
    <property type="entry name" value="HPT"/>
    <property type="match status" value="1"/>
</dbReference>
<dbReference type="EMBL" id="CP058708">
    <property type="protein sequence ID" value="QLH52168.1"/>
    <property type="molecule type" value="Genomic_DNA"/>
</dbReference>
<evidence type="ECO:0000256" key="10">
    <source>
        <dbReference type="ARBA" id="ARBA00023012"/>
    </source>
</evidence>
<keyword evidence="6" id="KW-0808">Transferase</keyword>
<dbReference type="Gene3D" id="1.20.120.160">
    <property type="entry name" value="HPT domain"/>
    <property type="match status" value="1"/>
</dbReference>
<dbReference type="InterPro" id="IPR036061">
    <property type="entry name" value="CheW-like_dom_sf"/>
</dbReference>
<keyword evidence="5 12" id="KW-0597">Phosphoprotein</keyword>
<evidence type="ECO:0000313" key="17">
    <source>
        <dbReference type="EMBL" id="QLH52168.1"/>
    </source>
</evidence>
<dbReference type="InterPro" id="IPR004105">
    <property type="entry name" value="CheA-like_dim"/>
</dbReference>
<evidence type="ECO:0000256" key="9">
    <source>
        <dbReference type="ARBA" id="ARBA00022840"/>
    </source>
</evidence>
<dbReference type="PRINTS" id="PR00344">
    <property type="entry name" value="BCTRLSENSOR"/>
</dbReference>
<dbReference type="InterPro" id="IPR008207">
    <property type="entry name" value="Sig_transdc_His_kin_Hpt_dom"/>
</dbReference>
<name>A0A7D5NH85_9PROT</name>
<dbReference type="InterPro" id="IPR036097">
    <property type="entry name" value="HisK_dim/P_sf"/>
</dbReference>
<evidence type="ECO:0000256" key="4">
    <source>
        <dbReference type="ARBA" id="ARBA00022500"/>
    </source>
</evidence>
<feature type="domain" description="CheW-like" evidence="15">
    <location>
        <begin position="578"/>
        <end position="706"/>
    </location>
</feature>
<keyword evidence="9" id="KW-0067">ATP-binding</keyword>
<dbReference type="InterPro" id="IPR037006">
    <property type="entry name" value="CheA-like_homodim_sf"/>
</dbReference>
<keyword evidence="10" id="KW-0902">Two-component regulatory system</keyword>
<reference evidence="17 18" key="1">
    <citation type="journal article" date="2019" name="Microbiome">
        <title>Annotated bacterial chromosomes from frame-shift-corrected long-read metagenomic data.</title>
        <authorList>
            <person name="Arumugam K."/>
            <person name="Bagci C."/>
            <person name="Bessarab I."/>
            <person name="Beier S."/>
            <person name="Buchfink B."/>
            <person name="Gorska A."/>
            <person name="Qiu G."/>
            <person name="Huson D.H."/>
            <person name="Williams R.B.H."/>
        </authorList>
    </citation>
    <scope>NUCLEOTIDE SEQUENCE [LARGE SCALE GENOMIC DNA]</scope>
    <source>
        <strain evidence="17">SSA1</strain>
    </source>
</reference>
<dbReference type="SUPFAM" id="SSF55874">
    <property type="entry name" value="ATPase domain of HSP90 chaperone/DNA topoisomerase II/histidine kinase"/>
    <property type="match status" value="1"/>
</dbReference>
<dbReference type="SMART" id="SM00260">
    <property type="entry name" value="CheW"/>
    <property type="match status" value="1"/>
</dbReference>
<evidence type="ECO:0000256" key="11">
    <source>
        <dbReference type="ARBA" id="ARBA00035100"/>
    </source>
</evidence>
<dbReference type="InterPro" id="IPR005467">
    <property type="entry name" value="His_kinase_dom"/>
</dbReference>
<sequence length="740" mass="79518">MDELTSTFVNESRDQLTAMEDGLLKLEQSPDDADNLGAIFRAAHTIKGGAGVVECRFIEAFTHKVENVLDKLRNGEIPVSGELSTVMLACCDHLGALLDVLAAGLPQPDAAVQARGDALLATLTAQFLGGSLPAEDERHIETSGGGVVTTDAWHLSVRFGPGVLKNGVDPLSLLHYLTSLGEITHLTTLADTLPAADAMDPECCYLGFEIGFQTRASKAQIEQVFDFVRDECTLHILPPHSKIDEYMQLIKESPEDPMRLGEILVYSGALTQAELDTGLAAQSRAAVESDTLPPRPIGAILVEQKVVHSELVEAAASRQTVISEKKTREARMIRVHADKLDQLIDLVGEMVIAGASTYLLAQRSGRSELIESTAVLRRLVENIRDSALQLRMVPIGETFNRFQRVVRDNARELGKTIDLVITGAETELDKSVVEKLGDPLMHLVRNAIDHGIEAAERRLARGKPENGTLQLNAYHDSGSIVIEVIDDGGGLPKDKIRQKAIDKGLIDAAATLSDQEIGNLIFEAGFSTAEQVTNLSGRGVGMDVVRRNIEGLRGRVDVATVEGEGSTFTLRLPLTLAIIDGFLTGVGPASYVVPLDSVVECIELGEVSASRNYLNLRGEVLPFVRLRELFGIGGEIPDRQNVVIVQYAGEKAGLVVDTLLGEFQTVIKPLGVLFKHLRGIGGSTILGTGEVALILDVPALVGLVTRLEDRRLTAPPAAERLAHGTAAARTGGTHETASTH</sequence>
<dbReference type="SMART" id="SM00387">
    <property type="entry name" value="HATPase_c"/>
    <property type="match status" value="1"/>
</dbReference>
<dbReference type="Pfam" id="PF01627">
    <property type="entry name" value="Hpt"/>
    <property type="match status" value="1"/>
</dbReference>
<evidence type="ECO:0000256" key="6">
    <source>
        <dbReference type="ARBA" id="ARBA00022679"/>
    </source>
</evidence>
<dbReference type="GO" id="GO:0000155">
    <property type="term" value="F:phosphorelay sensor kinase activity"/>
    <property type="evidence" value="ECO:0007669"/>
    <property type="project" value="InterPro"/>
</dbReference>
<dbReference type="SMART" id="SM00073">
    <property type="entry name" value="HPT"/>
    <property type="match status" value="1"/>
</dbReference>
<keyword evidence="8" id="KW-0418">Kinase</keyword>
<dbReference type="PROSITE" id="PS50851">
    <property type="entry name" value="CHEW"/>
    <property type="match status" value="1"/>
</dbReference>
<dbReference type="Gene3D" id="3.30.565.10">
    <property type="entry name" value="Histidine kinase-like ATPase, C-terminal domain"/>
    <property type="match status" value="1"/>
</dbReference>
<dbReference type="Pfam" id="PF02895">
    <property type="entry name" value="H-kinase_dim"/>
    <property type="match status" value="1"/>
</dbReference>
<gene>
    <name evidence="17" type="ORF">HWD57_22090</name>
</gene>
<dbReference type="Pfam" id="PF01584">
    <property type="entry name" value="CheW"/>
    <property type="match status" value="1"/>
</dbReference>
<dbReference type="SUPFAM" id="SSF47384">
    <property type="entry name" value="Homodimeric domain of signal transducing histidine kinase"/>
    <property type="match status" value="1"/>
</dbReference>